<evidence type="ECO:0000313" key="1">
    <source>
        <dbReference type="EMBL" id="KAI3764767.1"/>
    </source>
</evidence>
<evidence type="ECO:0000313" key="2">
    <source>
        <dbReference type="Proteomes" id="UP001055811"/>
    </source>
</evidence>
<proteinExistence type="predicted"/>
<dbReference type="EMBL" id="CM042011">
    <property type="protein sequence ID" value="KAI3764767.1"/>
    <property type="molecule type" value="Genomic_DNA"/>
</dbReference>
<dbReference type="Proteomes" id="UP001055811">
    <property type="component" value="Linkage Group LG03"/>
</dbReference>
<comment type="caution">
    <text evidence="1">The sequence shown here is derived from an EMBL/GenBank/DDBJ whole genome shotgun (WGS) entry which is preliminary data.</text>
</comment>
<name>A0ACB9F109_CICIN</name>
<sequence>MPSRSGPTLGRPLKTSQHETGKNQTIPAPQNEKLHEGIAATQDVNEKLDEVTAAREEAIGPTIEVGDDGLQEVDVVQTLKGHATATYLIESGYKMTEVVNVLMETPLPLTVEQLTQCDEEVHVVAETQQEEFIEETQPSKQKLKSRKKSERILKAKLSQIKGGPGSTSGDPYTLD</sequence>
<gene>
    <name evidence="1" type="ORF">L2E82_14783</name>
</gene>
<reference evidence="2" key="1">
    <citation type="journal article" date="2022" name="Mol. Ecol. Resour.">
        <title>The genomes of chicory, endive, great burdock and yacon provide insights into Asteraceae palaeo-polyploidization history and plant inulin production.</title>
        <authorList>
            <person name="Fan W."/>
            <person name="Wang S."/>
            <person name="Wang H."/>
            <person name="Wang A."/>
            <person name="Jiang F."/>
            <person name="Liu H."/>
            <person name="Zhao H."/>
            <person name="Xu D."/>
            <person name="Zhang Y."/>
        </authorList>
    </citation>
    <scope>NUCLEOTIDE SEQUENCE [LARGE SCALE GENOMIC DNA]</scope>
    <source>
        <strain evidence="2">cv. Punajuju</strain>
    </source>
</reference>
<keyword evidence="2" id="KW-1185">Reference proteome</keyword>
<protein>
    <submittedName>
        <fullName evidence="1">Uncharacterized protein</fullName>
    </submittedName>
</protein>
<accession>A0ACB9F109</accession>
<organism evidence="1 2">
    <name type="scientific">Cichorium intybus</name>
    <name type="common">Chicory</name>
    <dbReference type="NCBI Taxonomy" id="13427"/>
    <lineage>
        <taxon>Eukaryota</taxon>
        <taxon>Viridiplantae</taxon>
        <taxon>Streptophyta</taxon>
        <taxon>Embryophyta</taxon>
        <taxon>Tracheophyta</taxon>
        <taxon>Spermatophyta</taxon>
        <taxon>Magnoliopsida</taxon>
        <taxon>eudicotyledons</taxon>
        <taxon>Gunneridae</taxon>
        <taxon>Pentapetalae</taxon>
        <taxon>asterids</taxon>
        <taxon>campanulids</taxon>
        <taxon>Asterales</taxon>
        <taxon>Asteraceae</taxon>
        <taxon>Cichorioideae</taxon>
        <taxon>Cichorieae</taxon>
        <taxon>Cichoriinae</taxon>
        <taxon>Cichorium</taxon>
    </lineage>
</organism>
<reference evidence="1 2" key="2">
    <citation type="journal article" date="2022" name="Mol. Ecol. Resour.">
        <title>The genomes of chicory, endive, great burdock and yacon provide insights into Asteraceae paleo-polyploidization history and plant inulin production.</title>
        <authorList>
            <person name="Fan W."/>
            <person name="Wang S."/>
            <person name="Wang H."/>
            <person name="Wang A."/>
            <person name="Jiang F."/>
            <person name="Liu H."/>
            <person name="Zhao H."/>
            <person name="Xu D."/>
            <person name="Zhang Y."/>
        </authorList>
    </citation>
    <scope>NUCLEOTIDE SEQUENCE [LARGE SCALE GENOMIC DNA]</scope>
    <source>
        <strain evidence="2">cv. Punajuju</strain>
        <tissue evidence="1">Leaves</tissue>
    </source>
</reference>